<name>A0A8S5UL57_9VIRU</name>
<reference evidence="1" key="1">
    <citation type="journal article" date="2021" name="Proc. Natl. Acad. Sci. U.S.A.">
        <title>A Catalog of Tens of Thousands of Viruses from Human Metagenomes Reveals Hidden Associations with Chronic Diseases.</title>
        <authorList>
            <person name="Tisza M.J."/>
            <person name="Buck C.B."/>
        </authorList>
    </citation>
    <scope>NUCLEOTIDE SEQUENCE</scope>
    <source>
        <strain evidence="1">CtrJ69</strain>
    </source>
</reference>
<dbReference type="InterPro" id="IPR046781">
    <property type="entry name" value="Phage_ORF5"/>
</dbReference>
<dbReference type="EMBL" id="BK016105">
    <property type="protein sequence ID" value="DAF95199.1"/>
    <property type="molecule type" value="Genomic_DNA"/>
</dbReference>
<dbReference type="Pfam" id="PF20577">
    <property type="entry name" value="Phage_ORF5"/>
    <property type="match status" value="1"/>
</dbReference>
<sequence>MFGFGNKSKSKGVDYVEQKYGVKPRDCSTDDCDFLFSVYDVVQDCYMPPFISPTVAGAKRAMSEVSNDPKSLLNKYPNDYVLYQVGYFNKKSGVCIGVFEDRPIKVCVLSELIKKGE</sequence>
<accession>A0A8S5UL57</accession>
<protein>
    <submittedName>
        <fullName evidence="1">DNA binding protein</fullName>
    </submittedName>
</protein>
<proteinExistence type="predicted"/>
<evidence type="ECO:0000313" key="1">
    <source>
        <dbReference type="EMBL" id="DAF95199.1"/>
    </source>
</evidence>
<organism evidence="1">
    <name type="scientific">Microviridae sp. ctrJ69</name>
    <dbReference type="NCBI Taxonomy" id="2825007"/>
    <lineage>
        <taxon>Viruses</taxon>
        <taxon>Monodnaviria</taxon>
        <taxon>Sangervirae</taxon>
        <taxon>Phixviricota</taxon>
        <taxon>Malgrandaviricetes</taxon>
        <taxon>Petitvirales</taxon>
        <taxon>Microviridae</taxon>
    </lineage>
</organism>